<evidence type="ECO:0000256" key="8">
    <source>
        <dbReference type="ARBA" id="ARBA00022837"/>
    </source>
</evidence>
<evidence type="ECO:0000256" key="6">
    <source>
        <dbReference type="ARBA" id="ARBA00022723"/>
    </source>
</evidence>
<evidence type="ECO:0000256" key="14">
    <source>
        <dbReference type="ARBA" id="ARBA00026104"/>
    </source>
</evidence>
<dbReference type="GO" id="GO:0046872">
    <property type="term" value="F:metal ion binding"/>
    <property type="evidence" value="ECO:0007669"/>
    <property type="project" value="UniProtKB-KW"/>
</dbReference>
<keyword evidence="3" id="KW-1003">Cell membrane</keyword>
<evidence type="ECO:0000256" key="3">
    <source>
        <dbReference type="ARBA" id="ARBA00022475"/>
    </source>
</evidence>
<evidence type="ECO:0000256" key="2">
    <source>
        <dbReference type="ARBA" id="ARBA00004651"/>
    </source>
</evidence>
<dbReference type="Pfam" id="PF01764">
    <property type="entry name" value="Lipase_3"/>
    <property type="match status" value="1"/>
</dbReference>
<dbReference type="SUPFAM" id="SSF53474">
    <property type="entry name" value="alpha/beta-Hydrolases"/>
    <property type="match status" value="1"/>
</dbReference>
<comment type="subcellular location">
    <subcellularLocation>
        <location evidence="2">Cell membrane</location>
        <topology evidence="2">Multi-pass membrane protein</topology>
    </subcellularLocation>
</comment>
<feature type="region of interest" description="Disordered" evidence="15">
    <location>
        <begin position="163"/>
        <end position="203"/>
    </location>
</feature>
<evidence type="ECO:0000256" key="5">
    <source>
        <dbReference type="ARBA" id="ARBA00022692"/>
    </source>
</evidence>
<dbReference type="InterPro" id="IPR002921">
    <property type="entry name" value="Fungal_lipase-type"/>
</dbReference>
<organism evidence="17">
    <name type="scientific">Pseudo-nitzschia australis</name>
    <dbReference type="NCBI Taxonomy" id="44445"/>
    <lineage>
        <taxon>Eukaryota</taxon>
        <taxon>Sar</taxon>
        <taxon>Stramenopiles</taxon>
        <taxon>Ochrophyta</taxon>
        <taxon>Bacillariophyta</taxon>
        <taxon>Bacillariophyceae</taxon>
        <taxon>Bacillariophycidae</taxon>
        <taxon>Bacillariales</taxon>
        <taxon>Bacillariaceae</taxon>
        <taxon>Pseudo-nitzschia</taxon>
    </lineage>
</organism>
<keyword evidence="10" id="KW-1133">Transmembrane helix</keyword>
<evidence type="ECO:0000256" key="1">
    <source>
        <dbReference type="ARBA" id="ARBA00001913"/>
    </source>
</evidence>
<dbReference type="EMBL" id="HBIX01025097">
    <property type="protein sequence ID" value="CAE0724539.1"/>
    <property type="molecule type" value="Transcribed_RNA"/>
</dbReference>
<sequence length="677" mass="75253">MRRYCCYHRRRRSFFDHLRMRFGVLLILLLVGALFISILATTNVYTGTNTHSSLLPSCGGVGKMISTTTRNTRTVFSSSRTTASTMGIAVIVGDVFGRATAGMSHVCFARPPIVLASALPPSVASLRTRLYNANVSNSILINKSFLHSSLVSLVAFDGKLYRGGSQQRKKSSGTQNDEVDGDVASDGCDTSNIDNNNKKKKNPLSSFLRTQSKISKAVRQGASATFSFVGFVISSTVTLTTDERSFRARFVEPVQALKHYFKTSGVDDELSRSFNRRFGVTLCLLGRVNMYRAAEEEKQAKKKKTKRGFGFAASNLFPWVSSSASSKINSSFLEEARRYMRYTTAVYGQTMINAAEVDVRGRLDGKIGRVTKGSISTHIQVPEEDIVLLDVSTLAGSSHHLRHMVVLDHEHKKVVLSIRGTFSLEEIVVDVTGFSREFCGGEAHSEIANMAERVWAVAGPKIRQVLKQNPGYEFIVTGHSLGAGAACLLRILVENKKLLPRKQPIRCFAFASQPVYTPLEFVPKTVQSTTNFVHENDFIPFLSMEKVRKLLTTLRAVDRYALKHMSRKQKTSLILGVSPPPKELIASVLEAEGKRLVPKKGAPNLYIPAATTVLLKENLDEMGEHSDGSYRCEQMNSREMSQREIRVFPDMLVDHFPSRYEHAFDHLQTHDSEDEDG</sequence>
<keyword evidence="8" id="KW-0106">Calcium</keyword>
<evidence type="ECO:0000256" key="4">
    <source>
        <dbReference type="ARBA" id="ARBA00022553"/>
    </source>
</evidence>
<dbReference type="InterPro" id="IPR029058">
    <property type="entry name" value="AB_hydrolase_fold"/>
</dbReference>
<protein>
    <recommendedName>
        <fullName evidence="14">sn-1-specific diacylglycerol lipase</fullName>
        <ecNumber evidence="14">3.1.1.116</ecNumber>
    </recommendedName>
</protein>
<name>A0A7S4ARG5_9STRA</name>
<dbReference type="EC" id="3.1.1.116" evidence="14"/>
<keyword evidence="7" id="KW-0378">Hydrolase</keyword>
<dbReference type="Gene3D" id="3.40.50.1820">
    <property type="entry name" value="alpha/beta hydrolase"/>
    <property type="match status" value="1"/>
</dbReference>
<keyword evidence="5" id="KW-0812">Transmembrane</keyword>
<evidence type="ECO:0000256" key="9">
    <source>
        <dbReference type="ARBA" id="ARBA00022963"/>
    </source>
</evidence>
<dbReference type="AlphaFoldDB" id="A0A7S4ARG5"/>
<accession>A0A7S4ARG5</accession>
<evidence type="ECO:0000256" key="10">
    <source>
        <dbReference type="ARBA" id="ARBA00022989"/>
    </source>
</evidence>
<dbReference type="GO" id="GO:0005886">
    <property type="term" value="C:plasma membrane"/>
    <property type="evidence" value="ECO:0007669"/>
    <property type="project" value="UniProtKB-SubCell"/>
</dbReference>
<evidence type="ECO:0000256" key="12">
    <source>
        <dbReference type="ARBA" id="ARBA00023136"/>
    </source>
</evidence>
<evidence type="ECO:0000256" key="15">
    <source>
        <dbReference type="SAM" id="MobiDB-lite"/>
    </source>
</evidence>
<comment type="catalytic activity">
    <reaction evidence="13">
        <text>a 1,2-diacyl-sn-glycerol + H2O = a 2-acylglycerol + a fatty acid + H(+)</text>
        <dbReference type="Rhea" id="RHEA:33275"/>
        <dbReference type="ChEBI" id="CHEBI:15377"/>
        <dbReference type="ChEBI" id="CHEBI:15378"/>
        <dbReference type="ChEBI" id="CHEBI:17389"/>
        <dbReference type="ChEBI" id="CHEBI:17815"/>
        <dbReference type="ChEBI" id="CHEBI:28868"/>
        <dbReference type="EC" id="3.1.1.116"/>
    </reaction>
    <physiologicalReaction direction="left-to-right" evidence="13">
        <dbReference type="Rhea" id="RHEA:33276"/>
    </physiologicalReaction>
</comment>
<dbReference type="GO" id="GO:0016042">
    <property type="term" value="P:lipid catabolic process"/>
    <property type="evidence" value="ECO:0007669"/>
    <property type="project" value="UniProtKB-KW"/>
</dbReference>
<keyword evidence="11" id="KW-0443">Lipid metabolism</keyword>
<dbReference type="PANTHER" id="PTHR45792:SF8">
    <property type="entry name" value="DIACYLGLYCEROL LIPASE-ALPHA"/>
    <property type="match status" value="1"/>
</dbReference>
<proteinExistence type="predicted"/>
<feature type="domain" description="Fungal lipase-type" evidence="16">
    <location>
        <begin position="415"/>
        <end position="544"/>
    </location>
</feature>
<evidence type="ECO:0000256" key="11">
    <source>
        <dbReference type="ARBA" id="ARBA00023098"/>
    </source>
</evidence>
<dbReference type="CDD" id="cd00519">
    <property type="entry name" value="Lipase_3"/>
    <property type="match status" value="1"/>
</dbReference>
<keyword evidence="4" id="KW-0597">Phosphoprotein</keyword>
<keyword evidence="6" id="KW-0479">Metal-binding</keyword>
<comment type="cofactor">
    <cofactor evidence="1">
        <name>Ca(2+)</name>
        <dbReference type="ChEBI" id="CHEBI:29108"/>
    </cofactor>
</comment>
<evidence type="ECO:0000256" key="13">
    <source>
        <dbReference type="ARBA" id="ARBA00024531"/>
    </source>
</evidence>
<keyword evidence="12" id="KW-0472">Membrane</keyword>
<dbReference type="GO" id="GO:0016298">
    <property type="term" value="F:lipase activity"/>
    <property type="evidence" value="ECO:0007669"/>
    <property type="project" value="TreeGrafter"/>
</dbReference>
<gene>
    <name evidence="17" type="ORF">PAUS00366_LOCUS17296</name>
</gene>
<keyword evidence="9" id="KW-0442">Lipid degradation</keyword>
<dbReference type="InterPro" id="IPR052214">
    <property type="entry name" value="DAG_Lipase-Related"/>
</dbReference>
<evidence type="ECO:0000256" key="7">
    <source>
        <dbReference type="ARBA" id="ARBA00022801"/>
    </source>
</evidence>
<evidence type="ECO:0000313" key="17">
    <source>
        <dbReference type="EMBL" id="CAE0724539.1"/>
    </source>
</evidence>
<reference evidence="17" key="1">
    <citation type="submission" date="2021-01" db="EMBL/GenBank/DDBJ databases">
        <authorList>
            <person name="Corre E."/>
            <person name="Pelletier E."/>
            <person name="Niang G."/>
            <person name="Scheremetjew M."/>
            <person name="Finn R."/>
            <person name="Kale V."/>
            <person name="Holt S."/>
            <person name="Cochrane G."/>
            <person name="Meng A."/>
            <person name="Brown T."/>
            <person name="Cohen L."/>
        </authorList>
    </citation>
    <scope>NUCLEOTIDE SEQUENCE</scope>
    <source>
        <strain evidence="17">10249 10 AB</strain>
    </source>
</reference>
<evidence type="ECO:0000259" key="16">
    <source>
        <dbReference type="Pfam" id="PF01764"/>
    </source>
</evidence>
<dbReference type="PANTHER" id="PTHR45792">
    <property type="entry name" value="DIACYLGLYCEROL LIPASE HOMOLOG-RELATED"/>
    <property type="match status" value="1"/>
</dbReference>